<evidence type="ECO:0000256" key="9">
    <source>
        <dbReference type="ARBA" id="ARBA00022763"/>
    </source>
</evidence>
<dbReference type="FunFam" id="3.40.1170.60:FF:000001">
    <property type="entry name" value="DNA polymerase IV"/>
    <property type="match status" value="1"/>
</dbReference>
<reference evidence="17 18" key="1">
    <citation type="submission" date="2018-10" db="EMBL/GenBank/DDBJ databases">
        <title>Genomic Encyclopedia of Type Strains, Phase IV (KMG-IV): sequencing the most valuable type-strain genomes for metagenomic binning, comparative biology and taxonomic classification.</title>
        <authorList>
            <person name="Goeker M."/>
        </authorList>
    </citation>
    <scope>NUCLEOTIDE SEQUENCE [LARGE SCALE GENOMIC DNA]</scope>
    <source>
        <strain evidence="17 18">DSM 25080</strain>
    </source>
</reference>
<dbReference type="Gene3D" id="3.30.70.270">
    <property type="match status" value="1"/>
</dbReference>
<dbReference type="InterPro" id="IPR022880">
    <property type="entry name" value="DNApol_IV"/>
</dbReference>
<evidence type="ECO:0000256" key="11">
    <source>
        <dbReference type="ARBA" id="ARBA00022932"/>
    </source>
</evidence>
<keyword evidence="7 15" id="KW-0235">DNA replication</keyword>
<dbReference type="OrthoDB" id="9808813at2"/>
<dbReference type="EC" id="2.7.7.7" evidence="15"/>
<dbReference type="InterPro" id="IPR043128">
    <property type="entry name" value="Rev_trsase/Diguanyl_cyclase"/>
</dbReference>
<dbReference type="EMBL" id="REFJ01000003">
    <property type="protein sequence ID" value="RMA80147.1"/>
    <property type="molecule type" value="Genomic_DNA"/>
</dbReference>
<dbReference type="Proteomes" id="UP000267187">
    <property type="component" value="Unassembled WGS sequence"/>
</dbReference>
<dbReference type="GO" id="GO:0006281">
    <property type="term" value="P:DNA repair"/>
    <property type="evidence" value="ECO:0007669"/>
    <property type="project" value="UniProtKB-UniRule"/>
</dbReference>
<evidence type="ECO:0000256" key="5">
    <source>
        <dbReference type="ARBA" id="ARBA00022679"/>
    </source>
</evidence>
<evidence type="ECO:0000256" key="10">
    <source>
        <dbReference type="ARBA" id="ARBA00022842"/>
    </source>
</evidence>
<dbReference type="Pfam" id="PF11799">
    <property type="entry name" value="IMS_C"/>
    <property type="match status" value="1"/>
</dbReference>
<feature type="binding site" evidence="15">
    <location>
        <position position="108"/>
    </location>
    <ligand>
        <name>Mg(2+)</name>
        <dbReference type="ChEBI" id="CHEBI:18420"/>
    </ligand>
</feature>
<dbReference type="GO" id="GO:0009432">
    <property type="term" value="P:SOS response"/>
    <property type="evidence" value="ECO:0007669"/>
    <property type="project" value="TreeGrafter"/>
</dbReference>
<dbReference type="GO" id="GO:0006261">
    <property type="term" value="P:DNA-templated DNA replication"/>
    <property type="evidence" value="ECO:0007669"/>
    <property type="project" value="UniProtKB-UniRule"/>
</dbReference>
<keyword evidence="8 15" id="KW-0479">Metal-binding</keyword>
<evidence type="ECO:0000256" key="2">
    <source>
        <dbReference type="ARBA" id="ARBA00010945"/>
    </source>
</evidence>
<evidence type="ECO:0000256" key="15">
    <source>
        <dbReference type="HAMAP-Rule" id="MF_01113"/>
    </source>
</evidence>
<keyword evidence="11 15" id="KW-0239">DNA-directed DNA polymerase</keyword>
<evidence type="ECO:0000259" key="16">
    <source>
        <dbReference type="PROSITE" id="PS50173"/>
    </source>
</evidence>
<comment type="caution">
    <text evidence="17">The sequence shown here is derived from an EMBL/GenBank/DDBJ whole genome shotgun (WGS) entry which is preliminary data.</text>
</comment>
<keyword evidence="4 15" id="KW-0963">Cytoplasm</keyword>
<keyword evidence="18" id="KW-1185">Reference proteome</keyword>
<evidence type="ECO:0000256" key="13">
    <source>
        <dbReference type="ARBA" id="ARBA00023204"/>
    </source>
</evidence>
<evidence type="ECO:0000256" key="14">
    <source>
        <dbReference type="ARBA" id="ARBA00049244"/>
    </source>
</evidence>
<dbReference type="GO" id="GO:0003887">
    <property type="term" value="F:DNA-directed DNA polymerase activity"/>
    <property type="evidence" value="ECO:0007669"/>
    <property type="project" value="UniProtKB-UniRule"/>
</dbReference>
<sequence length="359" mass="39910">MSTLPTRKIIHVDMDAFFAAVEMQDNPTLANIPLAVGGSTDRRGVISTCNYQARKFGVRSAMPTAKALRLCPNLTVVPGRMDRYREVSRRMREILARYTDVIEPLSLDEAFLDVSESPHFRGSATHIAEAIRWDIKSELGLTASAGVAPLKFLAKIASDINKPDGLTVIQPNEVERFIEQLELNKVPGVGAVTWKRLQSLGFRSGGDIRASSEHALNTLLGKFGRVLWHRCQGIDERTISPYRERKSVGVERTFGVDLNSLEAVILNYQETLLPEFTQRSKRYFEANQVARIGIKLKFADFSQTTREQAIGQLNHEVLLQLLSAAYLRGNGLGVRLIGVHCGLTPLKPSGVTEQLPLFN</sequence>
<keyword evidence="13 15" id="KW-0234">DNA repair</keyword>
<accession>A0A3M0A6D3</accession>
<feature type="site" description="Substrate discrimination" evidence="15">
    <location>
        <position position="18"/>
    </location>
</feature>
<comment type="subunit">
    <text evidence="15">Monomer.</text>
</comment>
<dbReference type="PROSITE" id="PS50173">
    <property type="entry name" value="UMUC"/>
    <property type="match status" value="1"/>
</dbReference>
<evidence type="ECO:0000256" key="7">
    <source>
        <dbReference type="ARBA" id="ARBA00022705"/>
    </source>
</evidence>
<dbReference type="Pfam" id="PF21999">
    <property type="entry name" value="IMS_HHH_1"/>
    <property type="match status" value="1"/>
</dbReference>
<feature type="binding site" evidence="15">
    <location>
        <position position="13"/>
    </location>
    <ligand>
        <name>Mg(2+)</name>
        <dbReference type="ChEBI" id="CHEBI:18420"/>
    </ligand>
</feature>
<dbReference type="InterPro" id="IPR043502">
    <property type="entry name" value="DNA/RNA_pol_sf"/>
</dbReference>
<evidence type="ECO:0000256" key="6">
    <source>
        <dbReference type="ARBA" id="ARBA00022695"/>
    </source>
</evidence>
<comment type="catalytic activity">
    <reaction evidence="14 15">
        <text>DNA(n) + a 2'-deoxyribonucleoside 5'-triphosphate = DNA(n+1) + diphosphate</text>
        <dbReference type="Rhea" id="RHEA:22508"/>
        <dbReference type="Rhea" id="RHEA-COMP:17339"/>
        <dbReference type="Rhea" id="RHEA-COMP:17340"/>
        <dbReference type="ChEBI" id="CHEBI:33019"/>
        <dbReference type="ChEBI" id="CHEBI:61560"/>
        <dbReference type="ChEBI" id="CHEBI:173112"/>
        <dbReference type="EC" id="2.7.7.7"/>
    </reaction>
</comment>
<dbReference type="InterPro" id="IPR001126">
    <property type="entry name" value="UmuC"/>
</dbReference>
<evidence type="ECO:0000256" key="8">
    <source>
        <dbReference type="ARBA" id="ARBA00022723"/>
    </source>
</evidence>
<keyword evidence="3 15" id="KW-0515">Mutator protein</keyword>
<dbReference type="HAMAP" id="MF_01113">
    <property type="entry name" value="DNApol_IV"/>
    <property type="match status" value="1"/>
</dbReference>
<dbReference type="Gene3D" id="1.10.150.20">
    <property type="entry name" value="5' to 3' exonuclease, C-terminal subdomain"/>
    <property type="match status" value="1"/>
</dbReference>
<name>A0A3M0A6D3_9GAMM</name>
<dbReference type="GO" id="GO:0005829">
    <property type="term" value="C:cytosol"/>
    <property type="evidence" value="ECO:0007669"/>
    <property type="project" value="TreeGrafter"/>
</dbReference>
<dbReference type="RefSeq" id="WP_121876828.1">
    <property type="nucleotide sequence ID" value="NZ_REFJ01000003.1"/>
</dbReference>
<feature type="domain" description="UmuC" evidence="16">
    <location>
        <begin position="9"/>
        <end position="190"/>
    </location>
</feature>
<dbReference type="Gene3D" id="3.40.1170.60">
    <property type="match status" value="1"/>
</dbReference>
<dbReference type="SUPFAM" id="SSF56672">
    <property type="entry name" value="DNA/RNA polymerases"/>
    <property type="match status" value="1"/>
</dbReference>
<evidence type="ECO:0000313" key="18">
    <source>
        <dbReference type="Proteomes" id="UP000267187"/>
    </source>
</evidence>
<evidence type="ECO:0000256" key="4">
    <source>
        <dbReference type="ARBA" id="ARBA00022490"/>
    </source>
</evidence>
<evidence type="ECO:0000256" key="3">
    <source>
        <dbReference type="ARBA" id="ARBA00022457"/>
    </source>
</evidence>
<comment type="function">
    <text evidence="15">Poorly processive, error-prone DNA polymerase involved in untargeted mutagenesis. Copies undamaged DNA at stalled replication forks, which arise in vivo from mismatched or misaligned primer ends. These misaligned primers can be extended by PolIV. Exhibits no 3'-5' exonuclease (proofreading) activity. May be involved in translesional synthesis, in conjunction with the beta clamp from PolIII.</text>
</comment>
<dbReference type="SUPFAM" id="SSF100879">
    <property type="entry name" value="Lesion bypass DNA polymerase (Y-family), little finger domain"/>
    <property type="match status" value="1"/>
</dbReference>
<evidence type="ECO:0000256" key="1">
    <source>
        <dbReference type="ARBA" id="ARBA00004496"/>
    </source>
</evidence>
<dbReference type="NCBIfam" id="NF002677">
    <property type="entry name" value="PRK02406.1"/>
    <property type="match status" value="1"/>
</dbReference>
<keyword evidence="10 15" id="KW-0460">Magnesium</keyword>
<keyword evidence="6 15" id="KW-0548">Nucleotidyltransferase</keyword>
<evidence type="ECO:0000313" key="17">
    <source>
        <dbReference type="EMBL" id="RMA80147.1"/>
    </source>
</evidence>
<protein>
    <recommendedName>
        <fullName evidence="15">DNA polymerase IV</fullName>
        <shortName evidence="15">Pol IV</shortName>
        <ecNumber evidence="15">2.7.7.7</ecNumber>
    </recommendedName>
</protein>
<evidence type="ECO:0000256" key="12">
    <source>
        <dbReference type="ARBA" id="ARBA00023125"/>
    </source>
</evidence>
<dbReference type="Gene3D" id="3.30.1490.100">
    <property type="entry name" value="DNA polymerase, Y-family, little finger domain"/>
    <property type="match status" value="1"/>
</dbReference>
<dbReference type="InterPro" id="IPR053848">
    <property type="entry name" value="IMS_HHH_1"/>
</dbReference>
<dbReference type="PANTHER" id="PTHR11076:SF33">
    <property type="entry name" value="DNA POLYMERASE KAPPA"/>
    <property type="match status" value="1"/>
</dbReference>
<gene>
    <name evidence="15" type="primary">dinB</name>
    <name evidence="17" type="ORF">DFR27_1510</name>
</gene>
<comment type="cofactor">
    <cofactor evidence="15">
        <name>Mg(2+)</name>
        <dbReference type="ChEBI" id="CHEBI:18420"/>
    </cofactor>
    <text evidence="15">Binds 2 magnesium ions per subunit.</text>
</comment>
<dbReference type="GO" id="GO:0042276">
    <property type="term" value="P:error-prone translesion synthesis"/>
    <property type="evidence" value="ECO:0007669"/>
    <property type="project" value="TreeGrafter"/>
</dbReference>
<comment type="subcellular location">
    <subcellularLocation>
        <location evidence="1 15">Cytoplasm</location>
    </subcellularLocation>
</comment>
<dbReference type="GO" id="GO:0000287">
    <property type="term" value="F:magnesium ion binding"/>
    <property type="evidence" value="ECO:0007669"/>
    <property type="project" value="UniProtKB-UniRule"/>
</dbReference>
<dbReference type="GO" id="GO:0003684">
    <property type="term" value="F:damaged DNA binding"/>
    <property type="evidence" value="ECO:0007669"/>
    <property type="project" value="InterPro"/>
</dbReference>
<comment type="similarity">
    <text evidence="2 15">Belongs to the DNA polymerase type-Y family.</text>
</comment>
<dbReference type="InterPro" id="IPR050116">
    <property type="entry name" value="DNA_polymerase-Y"/>
</dbReference>
<dbReference type="AlphaFoldDB" id="A0A3M0A6D3"/>
<dbReference type="Pfam" id="PF00817">
    <property type="entry name" value="IMS"/>
    <property type="match status" value="1"/>
</dbReference>
<keyword evidence="12 15" id="KW-0238">DNA-binding</keyword>
<dbReference type="InterPro" id="IPR036775">
    <property type="entry name" value="DNA_pol_Y-fam_lit_finger_sf"/>
</dbReference>
<organism evidence="17 18">
    <name type="scientific">Umboniibacter marinipuniceus</name>
    <dbReference type="NCBI Taxonomy" id="569599"/>
    <lineage>
        <taxon>Bacteria</taxon>
        <taxon>Pseudomonadati</taxon>
        <taxon>Pseudomonadota</taxon>
        <taxon>Gammaproteobacteria</taxon>
        <taxon>Cellvibrionales</taxon>
        <taxon>Cellvibrionaceae</taxon>
        <taxon>Umboniibacter</taxon>
    </lineage>
</organism>
<keyword evidence="5 15" id="KW-0808">Transferase</keyword>
<proteinExistence type="inferred from homology"/>
<dbReference type="InterPro" id="IPR017961">
    <property type="entry name" value="DNA_pol_Y-fam_little_finger"/>
</dbReference>
<feature type="active site" evidence="15">
    <location>
        <position position="109"/>
    </location>
</feature>
<keyword evidence="9 15" id="KW-0227">DNA damage</keyword>
<dbReference type="PANTHER" id="PTHR11076">
    <property type="entry name" value="DNA REPAIR POLYMERASE UMUC / TRANSFERASE FAMILY MEMBER"/>
    <property type="match status" value="1"/>
</dbReference>
<dbReference type="CDD" id="cd03586">
    <property type="entry name" value="PolY_Pol_IV_kappa"/>
    <property type="match status" value="1"/>
</dbReference>